<dbReference type="Pfam" id="PF04299">
    <property type="entry name" value="FMN_bind_2"/>
    <property type="match status" value="1"/>
</dbReference>
<protein>
    <submittedName>
        <fullName evidence="1">FMN-binding negative transcriptional regulator</fullName>
    </submittedName>
</protein>
<dbReference type="InterPro" id="IPR012349">
    <property type="entry name" value="Split_barrel_FMN-bd"/>
</dbReference>
<evidence type="ECO:0000313" key="1">
    <source>
        <dbReference type="EMBL" id="MFC3208493.1"/>
    </source>
</evidence>
<dbReference type="SUPFAM" id="SSF50475">
    <property type="entry name" value="FMN-binding split barrel"/>
    <property type="match status" value="1"/>
</dbReference>
<dbReference type="Proteomes" id="UP001595583">
    <property type="component" value="Unassembled WGS sequence"/>
</dbReference>
<sequence>MYQPPHHVEDRIEVMHALIRAHPLGLLVSAGPAGPVANALPFLLDADVAPKGRLRAHLARANGHWRELAANPDTPVLAVFQGIDTYITPSWYATKRETGKVVPTWNYAMVQVRGKARVMDDRDWIAAQIDELTRTHESGLKPREWEVSDPPAPFIEAQMRAIVGLEIEIAEISGKWKVSQNRPAADREGVVAGLRASHGKPNAAPMADLVERYGEERARRERGET</sequence>
<dbReference type="RefSeq" id="WP_378223864.1">
    <property type="nucleotide sequence ID" value="NZ_JBHRTK010000024.1"/>
</dbReference>
<comment type="caution">
    <text evidence="1">The sequence shown here is derived from an EMBL/GenBank/DDBJ whole genome shotgun (WGS) entry which is preliminary data.</text>
</comment>
<proteinExistence type="predicted"/>
<dbReference type="Gene3D" id="2.30.110.10">
    <property type="entry name" value="Electron Transport, Fmn-binding Protein, Chain A"/>
    <property type="match status" value="1"/>
</dbReference>
<name>A0ABV7KIJ8_9HYPH</name>
<organism evidence="1 2">
    <name type="scientific">Aquamicrobium soli</name>
    <dbReference type="NCBI Taxonomy" id="1811518"/>
    <lineage>
        <taxon>Bacteria</taxon>
        <taxon>Pseudomonadati</taxon>
        <taxon>Pseudomonadota</taxon>
        <taxon>Alphaproteobacteria</taxon>
        <taxon>Hyphomicrobiales</taxon>
        <taxon>Phyllobacteriaceae</taxon>
        <taxon>Aquamicrobium</taxon>
    </lineage>
</organism>
<evidence type="ECO:0000313" key="2">
    <source>
        <dbReference type="Proteomes" id="UP001595583"/>
    </source>
</evidence>
<dbReference type="EMBL" id="JBHRTK010000024">
    <property type="protein sequence ID" value="MFC3208493.1"/>
    <property type="molecule type" value="Genomic_DNA"/>
</dbReference>
<dbReference type="PIRSF" id="PIRSF010372">
    <property type="entry name" value="PaiB"/>
    <property type="match status" value="1"/>
</dbReference>
<keyword evidence="2" id="KW-1185">Reference proteome</keyword>
<dbReference type="PANTHER" id="PTHR35802">
    <property type="entry name" value="PROTEASE SYNTHASE AND SPORULATION PROTEIN PAI 2"/>
    <property type="match status" value="1"/>
</dbReference>
<dbReference type="PANTHER" id="PTHR35802:SF1">
    <property type="entry name" value="PROTEASE SYNTHASE AND SPORULATION PROTEIN PAI 2"/>
    <property type="match status" value="1"/>
</dbReference>
<dbReference type="InterPro" id="IPR007396">
    <property type="entry name" value="TR_PAI2-type"/>
</dbReference>
<accession>A0ABV7KIJ8</accession>
<reference evidence="2" key="1">
    <citation type="journal article" date="2019" name="Int. J. Syst. Evol. Microbiol.">
        <title>The Global Catalogue of Microorganisms (GCM) 10K type strain sequencing project: providing services to taxonomists for standard genome sequencing and annotation.</title>
        <authorList>
            <consortium name="The Broad Institute Genomics Platform"/>
            <consortium name="The Broad Institute Genome Sequencing Center for Infectious Disease"/>
            <person name="Wu L."/>
            <person name="Ma J."/>
        </authorList>
    </citation>
    <scope>NUCLEOTIDE SEQUENCE [LARGE SCALE GENOMIC DNA]</scope>
    <source>
        <strain evidence="2">KCTC 52165</strain>
    </source>
</reference>
<gene>
    <name evidence="1" type="ORF">ACFOHJ_19920</name>
</gene>